<name>A0A1E5GNU8_9ENTE</name>
<dbReference type="InterPro" id="IPR016181">
    <property type="entry name" value="Acyl_CoA_acyltransferase"/>
</dbReference>
<gene>
    <name evidence="2" type="ORF">BCR21_04600</name>
</gene>
<dbReference type="PANTHER" id="PTHR43792:SF16">
    <property type="entry name" value="N-ACETYLTRANSFERASE DOMAIN-CONTAINING PROTEIN"/>
    <property type="match status" value="1"/>
</dbReference>
<evidence type="ECO:0000313" key="3">
    <source>
        <dbReference type="Proteomes" id="UP000094068"/>
    </source>
</evidence>
<dbReference type="Proteomes" id="UP000094068">
    <property type="component" value="Unassembled WGS sequence"/>
</dbReference>
<accession>A0A1E5GNU8</accession>
<proteinExistence type="predicted"/>
<dbReference type="EMBL" id="MIJZ01000001">
    <property type="protein sequence ID" value="OEG14275.1"/>
    <property type="molecule type" value="Genomic_DNA"/>
</dbReference>
<dbReference type="Pfam" id="PF13302">
    <property type="entry name" value="Acetyltransf_3"/>
    <property type="match status" value="1"/>
</dbReference>
<dbReference type="GO" id="GO:0016747">
    <property type="term" value="F:acyltransferase activity, transferring groups other than amino-acyl groups"/>
    <property type="evidence" value="ECO:0007669"/>
    <property type="project" value="InterPro"/>
</dbReference>
<dbReference type="STRING" id="903984.BCR21_04600"/>
<dbReference type="RefSeq" id="WP_069645315.1">
    <property type="nucleotide sequence ID" value="NZ_MIJZ01000001.1"/>
</dbReference>
<feature type="domain" description="N-acetyltransferase" evidence="1">
    <location>
        <begin position="7"/>
        <end position="165"/>
    </location>
</feature>
<dbReference type="Gene3D" id="3.40.630.30">
    <property type="match status" value="1"/>
</dbReference>
<keyword evidence="3" id="KW-1185">Reference proteome</keyword>
<sequence length="193" mass="22888">MIETQRLIIRKIEETEADLKALYTILSDEDVNKYLPWYPVKDIEETKKFYKKTIDVNYQKNDGYYFLICLKENALPIGYIAVSGSENHDFGYGLQKAYWGKGLITEASEAVVHFLKAQGWAYITATHDIHNIGSGKVMQKIGMEYKYSYKEQWQPKDISVTFRMYQLNLDEDKKRVYMEYWDRYPEHFIEEGI</sequence>
<comment type="caution">
    <text evidence="2">The sequence shown here is derived from an EMBL/GenBank/DDBJ whole genome shotgun (WGS) entry which is preliminary data.</text>
</comment>
<dbReference type="PROSITE" id="PS51186">
    <property type="entry name" value="GNAT"/>
    <property type="match status" value="1"/>
</dbReference>
<protein>
    <submittedName>
        <fullName evidence="2">GNAT family N-acetyltransferase</fullName>
    </submittedName>
</protein>
<dbReference type="PANTHER" id="PTHR43792">
    <property type="entry name" value="GNAT FAMILY, PUTATIVE (AFU_ORTHOLOGUE AFUA_3G00765)-RELATED-RELATED"/>
    <property type="match status" value="1"/>
</dbReference>
<dbReference type="InterPro" id="IPR000182">
    <property type="entry name" value="GNAT_dom"/>
</dbReference>
<evidence type="ECO:0000313" key="2">
    <source>
        <dbReference type="EMBL" id="OEG14275.1"/>
    </source>
</evidence>
<dbReference type="SUPFAM" id="SSF55729">
    <property type="entry name" value="Acyl-CoA N-acyltransferases (Nat)"/>
    <property type="match status" value="1"/>
</dbReference>
<evidence type="ECO:0000259" key="1">
    <source>
        <dbReference type="PROSITE" id="PS51186"/>
    </source>
</evidence>
<dbReference type="OrthoDB" id="9798081at2"/>
<organism evidence="2 3">
    <name type="scientific">Enterococcus ureasiticus</name>
    <dbReference type="NCBI Taxonomy" id="903984"/>
    <lineage>
        <taxon>Bacteria</taxon>
        <taxon>Bacillati</taxon>
        <taxon>Bacillota</taxon>
        <taxon>Bacilli</taxon>
        <taxon>Lactobacillales</taxon>
        <taxon>Enterococcaceae</taxon>
        <taxon>Enterococcus</taxon>
    </lineage>
</organism>
<reference evidence="3" key="1">
    <citation type="submission" date="2016-09" db="EMBL/GenBank/DDBJ databases">
        <authorList>
            <person name="Gulvik C.A."/>
        </authorList>
    </citation>
    <scope>NUCLEOTIDE SEQUENCE [LARGE SCALE GENOMIC DNA]</scope>
    <source>
        <strain evidence="3">DSM 23328</strain>
    </source>
</reference>
<keyword evidence="2" id="KW-0808">Transferase</keyword>
<dbReference type="AlphaFoldDB" id="A0A1E5GNU8"/>
<dbReference type="InterPro" id="IPR051531">
    <property type="entry name" value="N-acetyltransferase"/>
</dbReference>